<name>A0A0C9UHS3_SPHS4</name>
<keyword evidence="3" id="KW-1185">Reference proteome</keyword>
<gene>
    <name evidence="2" type="ORF">M422DRAFT_274382</name>
</gene>
<evidence type="ECO:0000313" key="3">
    <source>
        <dbReference type="Proteomes" id="UP000054279"/>
    </source>
</evidence>
<protein>
    <submittedName>
        <fullName evidence="2">Uncharacterized protein</fullName>
    </submittedName>
</protein>
<dbReference type="EMBL" id="KN837459">
    <property type="protein sequence ID" value="KIJ24760.1"/>
    <property type="molecule type" value="Genomic_DNA"/>
</dbReference>
<evidence type="ECO:0000313" key="2">
    <source>
        <dbReference type="EMBL" id="KIJ24760.1"/>
    </source>
</evidence>
<sequence>MEEHGYYRQLQSINSVLYRGRLSIGQGSESTATPLASQQLSHLHPQPPPFAPLHPSVRSPNFKRKSTLSLKEKNNLTPCGTAKAPLHLAVDSCPCPTLPSLTQHQRPLRQRTANTHLDIHAKCKGFCPSSSPYLHSVYSMFNIDLHMRSLIFI</sequence>
<feature type="region of interest" description="Disordered" evidence="1">
    <location>
        <begin position="27"/>
        <end position="61"/>
    </location>
</feature>
<reference evidence="2 3" key="1">
    <citation type="submission" date="2014-06" db="EMBL/GenBank/DDBJ databases">
        <title>Evolutionary Origins and Diversification of the Mycorrhizal Mutualists.</title>
        <authorList>
            <consortium name="DOE Joint Genome Institute"/>
            <consortium name="Mycorrhizal Genomics Consortium"/>
            <person name="Kohler A."/>
            <person name="Kuo A."/>
            <person name="Nagy L.G."/>
            <person name="Floudas D."/>
            <person name="Copeland A."/>
            <person name="Barry K.W."/>
            <person name="Cichocki N."/>
            <person name="Veneault-Fourrey C."/>
            <person name="LaButti K."/>
            <person name="Lindquist E.A."/>
            <person name="Lipzen A."/>
            <person name="Lundell T."/>
            <person name="Morin E."/>
            <person name="Murat C."/>
            <person name="Riley R."/>
            <person name="Ohm R."/>
            <person name="Sun H."/>
            <person name="Tunlid A."/>
            <person name="Henrissat B."/>
            <person name="Grigoriev I.V."/>
            <person name="Hibbett D.S."/>
            <person name="Martin F."/>
        </authorList>
    </citation>
    <scope>NUCLEOTIDE SEQUENCE [LARGE SCALE GENOMIC DNA]</scope>
    <source>
        <strain evidence="2 3">SS14</strain>
    </source>
</reference>
<dbReference type="AlphaFoldDB" id="A0A0C9UHS3"/>
<accession>A0A0C9UHS3</accession>
<organism evidence="2 3">
    <name type="scientific">Sphaerobolus stellatus (strain SS14)</name>
    <dbReference type="NCBI Taxonomy" id="990650"/>
    <lineage>
        <taxon>Eukaryota</taxon>
        <taxon>Fungi</taxon>
        <taxon>Dikarya</taxon>
        <taxon>Basidiomycota</taxon>
        <taxon>Agaricomycotina</taxon>
        <taxon>Agaricomycetes</taxon>
        <taxon>Phallomycetidae</taxon>
        <taxon>Geastrales</taxon>
        <taxon>Sphaerobolaceae</taxon>
        <taxon>Sphaerobolus</taxon>
    </lineage>
</organism>
<proteinExistence type="predicted"/>
<feature type="compositionally biased region" description="Polar residues" evidence="1">
    <location>
        <begin position="27"/>
        <end position="36"/>
    </location>
</feature>
<dbReference type="Proteomes" id="UP000054279">
    <property type="component" value="Unassembled WGS sequence"/>
</dbReference>
<evidence type="ECO:0000256" key="1">
    <source>
        <dbReference type="SAM" id="MobiDB-lite"/>
    </source>
</evidence>
<dbReference type="HOGENOM" id="CLU_1714467_0_0_1"/>